<dbReference type="OrthoDB" id="10289586at2759"/>
<reference evidence="1 2" key="1">
    <citation type="submission" date="2021-02" db="EMBL/GenBank/DDBJ databases">
        <title>Leishmania (Mundinia) enrietti genome sequencing and assembly.</title>
        <authorList>
            <person name="Almutairi H."/>
            <person name="Gatherer D."/>
        </authorList>
    </citation>
    <scope>NUCLEOTIDE SEQUENCE [LARGE SCALE GENOMIC DNA]</scope>
    <source>
        <strain evidence="1">CUR178</strain>
    </source>
</reference>
<sequence length="91" mass="10135">MAAMARARVGGTAPRRLDEFSKTCDAFAAPPVMWSARLPLLPPARGCSRSGAVNAKHLDMIRLPYRIRGPFHTIQRNAREWRGAVIAHTKR</sequence>
<accession>A0A836H119</accession>
<organism evidence="1 2">
    <name type="scientific">Leishmania enriettii</name>
    <dbReference type="NCBI Taxonomy" id="5663"/>
    <lineage>
        <taxon>Eukaryota</taxon>
        <taxon>Discoba</taxon>
        <taxon>Euglenozoa</taxon>
        <taxon>Kinetoplastea</taxon>
        <taxon>Metakinetoplastina</taxon>
        <taxon>Trypanosomatida</taxon>
        <taxon>Trypanosomatidae</taxon>
        <taxon>Leishmaniinae</taxon>
        <taxon>Leishmania</taxon>
    </lineage>
</organism>
<proteinExistence type="predicted"/>
<dbReference type="RefSeq" id="XP_067694915.1">
    <property type="nucleotide sequence ID" value="XM_067838502.1"/>
</dbReference>
<gene>
    <name evidence="1" type="ORF">CUR178_06851</name>
</gene>
<evidence type="ECO:0000313" key="2">
    <source>
        <dbReference type="Proteomes" id="UP000674179"/>
    </source>
</evidence>
<keyword evidence="2" id="KW-1185">Reference proteome</keyword>
<dbReference type="KEGG" id="lenr:94174012"/>
<evidence type="ECO:0000313" key="1">
    <source>
        <dbReference type="EMBL" id="KAG5483854.1"/>
    </source>
</evidence>
<dbReference type="GeneID" id="94174012"/>
<dbReference type="AlphaFoldDB" id="A0A836H119"/>
<comment type="caution">
    <text evidence="1">The sequence shown here is derived from an EMBL/GenBank/DDBJ whole genome shotgun (WGS) entry which is preliminary data.</text>
</comment>
<dbReference type="Proteomes" id="UP000674179">
    <property type="component" value="Chromosome 11"/>
</dbReference>
<name>A0A836H119_LEIEN</name>
<dbReference type="EMBL" id="JAFHKP010000011">
    <property type="protein sequence ID" value="KAG5483854.1"/>
    <property type="molecule type" value="Genomic_DNA"/>
</dbReference>
<protein>
    <submittedName>
        <fullName evidence="1">Uncharacterized protein</fullName>
    </submittedName>
</protein>